<sequence length="413" mass="44973">MNDHLHGLDTLLVADAFSQHVVARLLDFFADTSPWPRRLWEVGSVLALREGAEAGTWLQSRVLSQSAVSWYLRALERQLGPDKGLGDSRLRKLLTELLRSGLAPDSRERRQLIQLIPAITDGYLDRWAAAADSAARPSPERLACAIAAHLLDLGHSSGQLHRWARAVNAEPDATLRDVFDGAVKLAARPDADYEVVVPFLSVPDHQQLASGLPEWRPPEAAATWFRENGVEAPPRHNGAFVYSLKAKDPVGAARAAGSRVQRLEARRSYARGSKKSLVPVGHVWIRGEHEPLPLNPPERGAKVLSLESEKTMYAVVHGDQLDEALELAAPLNGGPAASAVSGAWAAIESLLYHPGDEADKEQGRAVAADRLAAIVACSWPRAELTALSYRHSPTAPDELLRELGACESNRQRS</sequence>
<reference evidence="2" key="1">
    <citation type="submission" date="2016-10" db="EMBL/GenBank/DDBJ databases">
        <authorList>
            <person name="Varghese N."/>
            <person name="Submissions S."/>
        </authorList>
    </citation>
    <scope>NUCLEOTIDE SEQUENCE [LARGE SCALE GENOMIC DNA]</scope>
    <source>
        <strain evidence="2">DSM 45079</strain>
    </source>
</reference>
<dbReference type="Proteomes" id="UP000182977">
    <property type="component" value="Chromosome I"/>
</dbReference>
<name>A0A1H2I0R6_9ACTN</name>
<dbReference type="RefSeq" id="WP_152690567.1">
    <property type="nucleotide sequence ID" value="NZ_KQ061220.1"/>
</dbReference>
<proteinExistence type="predicted"/>
<keyword evidence="2" id="KW-1185">Reference proteome</keyword>
<dbReference type="EMBL" id="LT629791">
    <property type="protein sequence ID" value="SDU37673.1"/>
    <property type="molecule type" value="Genomic_DNA"/>
</dbReference>
<accession>A0A1H2I0R6</accession>
<dbReference type="OrthoDB" id="5116314at2"/>
<dbReference type="STRING" id="419479.SAMN04488563_1363"/>
<evidence type="ECO:0000313" key="2">
    <source>
        <dbReference type="Proteomes" id="UP000182977"/>
    </source>
</evidence>
<organism evidence="1 2">
    <name type="scientific">Jiangella alkaliphila</name>
    <dbReference type="NCBI Taxonomy" id="419479"/>
    <lineage>
        <taxon>Bacteria</taxon>
        <taxon>Bacillati</taxon>
        <taxon>Actinomycetota</taxon>
        <taxon>Actinomycetes</taxon>
        <taxon>Jiangellales</taxon>
        <taxon>Jiangellaceae</taxon>
        <taxon>Jiangella</taxon>
    </lineage>
</organism>
<gene>
    <name evidence="1" type="ORF">SAMN04488563_1363</name>
</gene>
<evidence type="ECO:0000313" key="1">
    <source>
        <dbReference type="EMBL" id="SDU37673.1"/>
    </source>
</evidence>
<dbReference type="AlphaFoldDB" id="A0A1H2I0R6"/>
<protein>
    <submittedName>
        <fullName evidence="1">Uncharacterized protein</fullName>
    </submittedName>
</protein>